<organism evidence="1 3">
    <name type="scientific">Didymodactylos carnosus</name>
    <dbReference type="NCBI Taxonomy" id="1234261"/>
    <lineage>
        <taxon>Eukaryota</taxon>
        <taxon>Metazoa</taxon>
        <taxon>Spiralia</taxon>
        <taxon>Gnathifera</taxon>
        <taxon>Rotifera</taxon>
        <taxon>Eurotatoria</taxon>
        <taxon>Bdelloidea</taxon>
        <taxon>Philodinida</taxon>
        <taxon>Philodinidae</taxon>
        <taxon>Didymodactylos</taxon>
    </lineage>
</organism>
<evidence type="ECO:0000313" key="1">
    <source>
        <dbReference type="EMBL" id="CAF1633552.1"/>
    </source>
</evidence>
<reference evidence="1" key="1">
    <citation type="submission" date="2021-02" db="EMBL/GenBank/DDBJ databases">
        <authorList>
            <person name="Nowell W R."/>
        </authorList>
    </citation>
    <scope>NUCLEOTIDE SEQUENCE</scope>
</reference>
<evidence type="ECO:0000313" key="2">
    <source>
        <dbReference type="EMBL" id="CAF4536040.1"/>
    </source>
</evidence>
<dbReference type="EMBL" id="CAJOBC010112617">
    <property type="protein sequence ID" value="CAF4536040.1"/>
    <property type="molecule type" value="Genomic_DNA"/>
</dbReference>
<dbReference type="Proteomes" id="UP000681722">
    <property type="component" value="Unassembled WGS sequence"/>
</dbReference>
<accession>A0A816D7G1</accession>
<dbReference type="EMBL" id="CAJNOQ010044536">
    <property type="protein sequence ID" value="CAF1633552.1"/>
    <property type="molecule type" value="Genomic_DNA"/>
</dbReference>
<dbReference type="Proteomes" id="UP000663829">
    <property type="component" value="Unassembled WGS sequence"/>
</dbReference>
<gene>
    <name evidence="1" type="ORF">GPM918_LOCUS44510</name>
    <name evidence="2" type="ORF">SRO942_LOCUS46394</name>
</gene>
<dbReference type="OrthoDB" id="10062977at2759"/>
<dbReference type="AlphaFoldDB" id="A0A816D7G1"/>
<proteinExistence type="predicted"/>
<protein>
    <submittedName>
        <fullName evidence="1">Uncharacterized protein</fullName>
    </submittedName>
</protein>
<comment type="caution">
    <text evidence="1">The sequence shown here is derived from an EMBL/GenBank/DDBJ whole genome shotgun (WGS) entry which is preliminary data.</text>
</comment>
<keyword evidence="3" id="KW-1185">Reference proteome</keyword>
<evidence type="ECO:0000313" key="3">
    <source>
        <dbReference type="Proteomes" id="UP000663829"/>
    </source>
</evidence>
<name>A0A816D7G1_9BILA</name>
<sequence length="153" mass="17483">MDIQEPSNVSGLPDDVLKFSNDKFFDYIRLAIDEAAVKIFEAQEIRNNAVLATTTTEEVLAILDCDVEELRDIKKKSNRPLFQTFGKSIYEAEWLPSNINHPKVILLKINSTRASKEARFYVDLSRHPHIVRTYGLVQDGQQESQQNSSVMLL</sequence>